<evidence type="ECO:0000256" key="13">
    <source>
        <dbReference type="ARBA" id="ARBA00047936"/>
    </source>
</evidence>
<keyword evidence="7" id="KW-1278">Translocase</keyword>
<evidence type="ECO:0000256" key="17">
    <source>
        <dbReference type="ARBA" id="ARBA00061029"/>
    </source>
</evidence>
<comment type="catalytic activity">
    <reaction evidence="15">
        <text>L-arabinose(out) + ATP + H2O = L-arabinose(in) + ADP + phosphate + H(+)</text>
        <dbReference type="Rhea" id="RHEA:30007"/>
        <dbReference type="ChEBI" id="CHEBI:15377"/>
        <dbReference type="ChEBI" id="CHEBI:15378"/>
        <dbReference type="ChEBI" id="CHEBI:17535"/>
        <dbReference type="ChEBI" id="CHEBI:30616"/>
        <dbReference type="ChEBI" id="CHEBI:43474"/>
        <dbReference type="ChEBI" id="CHEBI:456216"/>
        <dbReference type="EC" id="7.5.2.13"/>
    </reaction>
    <physiologicalReaction direction="left-to-right" evidence="15">
        <dbReference type="Rhea" id="RHEA:30008"/>
    </physiologicalReaction>
</comment>
<dbReference type="EC" id="7.5.2.13" evidence="19"/>
<keyword evidence="22" id="KW-1185">Reference proteome</keyword>
<dbReference type="GO" id="GO:0005524">
    <property type="term" value="F:ATP binding"/>
    <property type="evidence" value="ECO:0007669"/>
    <property type="project" value="UniProtKB-KW"/>
</dbReference>
<dbReference type="Gene3D" id="3.40.50.300">
    <property type="entry name" value="P-loop containing nucleotide triphosphate hydrolases"/>
    <property type="match status" value="1"/>
</dbReference>
<evidence type="ECO:0000256" key="2">
    <source>
        <dbReference type="ARBA" id="ARBA00022448"/>
    </source>
</evidence>
<dbReference type="InterPro" id="IPR005893">
    <property type="entry name" value="PotA-like"/>
</dbReference>
<dbReference type="GO" id="GO:0015417">
    <property type="term" value="F:ABC-type polyamine transporter activity"/>
    <property type="evidence" value="ECO:0007669"/>
    <property type="project" value="InterPro"/>
</dbReference>
<evidence type="ECO:0000256" key="5">
    <source>
        <dbReference type="ARBA" id="ARBA00022741"/>
    </source>
</evidence>
<evidence type="ECO:0000256" key="14">
    <source>
        <dbReference type="ARBA" id="ARBA00050355"/>
    </source>
</evidence>
<dbReference type="SUPFAM" id="SSF52540">
    <property type="entry name" value="P-loop containing nucleoside triphosphate hydrolases"/>
    <property type="match status" value="1"/>
</dbReference>
<dbReference type="InterPro" id="IPR003439">
    <property type="entry name" value="ABC_transporter-like_ATP-bd"/>
</dbReference>
<dbReference type="Pfam" id="PF08402">
    <property type="entry name" value="TOBE_2"/>
    <property type="match status" value="1"/>
</dbReference>
<protein>
    <recommendedName>
        <fullName evidence="12">Molybdate/tungstate import ATP-binding protein WtpC</fullName>
        <ecNumber evidence="11">7.3.2.6</ecNumber>
        <ecNumber evidence="19">7.5.2.13</ecNumber>
    </recommendedName>
</protein>
<dbReference type="Pfam" id="PF00005">
    <property type="entry name" value="ABC_tran"/>
    <property type="match status" value="1"/>
</dbReference>
<comment type="similarity">
    <text evidence="9">Belongs to the ABC transporter superfamily. Sulfate/tungstate importer (TC 3.A.1.6) family.</text>
</comment>
<evidence type="ECO:0000256" key="10">
    <source>
        <dbReference type="ARBA" id="ARBA00038781"/>
    </source>
</evidence>
<keyword evidence="8" id="KW-0472">Membrane</keyword>
<keyword evidence="5" id="KW-0547">Nucleotide-binding</keyword>
<comment type="subunit">
    <text evidence="18">The complex is composed of two ATP-binding proteins (XacJ and XacK), two transmembrane proteins (XacH and XacI) and a solute-binding protein (XacG).</text>
</comment>
<evidence type="ECO:0000256" key="19">
    <source>
        <dbReference type="ARBA" id="ARBA00066315"/>
    </source>
</evidence>
<dbReference type="InterPro" id="IPR017871">
    <property type="entry name" value="ABC_transporter-like_CS"/>
</dbReference>
<comment type="subcellular location">
    <subcellularLocation>
        <location evidence="1">Cell membrane</location>
        <topology evidence="1">Peripheral membrane protein</topology>
    </subcellularLocation>
</comment>
<keyword evidence="2" id="KW-0813">Transport</keyword>
<comment type="similarity">
    <text evidence="17">Belongs to the ABC transporter superfamily. Carbohydrate uptake transporter-1 (CUT1) (TC 3.A.1.1) family.</text>
</comment>
<dbReference type="OrthoDB" id="18368at2157"/>
<dbReference type="AlphaFoldDB" id="A0A0W1RBZ5"/>
<evidence type="ECO:0000259" key="20">
    <source>
        <dbReference type="PROSITE" id="PS50893"/>
    </source>
</evidence>
<dbReference type="GO" id="GO:0043190">
    <property type="term" value="C:ATP-binding cassette (ABC) transporter complex"/>
    <property type="evidence" value="ECO:0007669"/>
    <property type="project" value="InterPro"/>
</dbReference>
<proteinExistence type="inferred from homology"/>
<evidence type="ECO:0000256" key="7">
    <source>
        <dbReference type="ARBA" id="ARBA00022967"/>
    </source>
</evidence>
<evidence type="ECO:0000256" key="6">
    <source>
        <dbReference type="ARBA" id="ARBA00022840"/>
    </source>
</evidence>
<keyword evidence="3" id="KW-1003">Cell membrane</keyword>
<comment type="catalytic activity">
    <reaction evidence="14">
        <text>D-xylose(out) + ATP + H2O = D-xylose(in) + ADP + phosphate + H(+)</text>
        <dbReference type="Rhea" id="RHEA:29899"/>
        <dbReference type="ChEBI" id="CHEBI:15377"/>
        <dbReference type="ChEBI" id="CHEBI:15378"/>
        <dbReference type="ChEBI" id="CHEBI:30616"/>
        <dbReference type="ChEBI" id="CHEBI:43474"/>
        <dbReference type="ChEBI" id="CHEBI:53455"/>
        <dbReference type="ChEBI" id="CHEBI:456216"/>
        <dbReference type="EC" id="7.5.2.13"/>
    </reaction>
    <physiologicalReaction direction="left-to-right" evidence="14">
        <dbReference type="Rhea" id="RHEA:29900"/>
    </physiologicalReaction>
</comment>
<gene>
    <name evidence="21" type="ORF">AUR64_11170</name>
</gene>
<evidence type="ECO:0000256" key="9">
    <source>
        <dbReference type="ARBA" id="ARBA00038307"/>
    </source>
</evidence>
<comment type="caution">
    <text evidence="21">The sequence shown here is derived from an EMBL/GenBank/DDBJ whole genome shotgun (WGS) entry which is preliminary data.</text>
</comment>
<keyword evidence="6 21" id="KW-0067">ATP-binding</keyword>
<dbReference type="PROSITE" id="PS50893">
    <property type="entry name" value="ABC_TRANSPORTER_2"/>
    <property type="match status" value="1"/>
</dbReference>
<dbReference type="GO" id="GO:1901238">
    <property type="term" value="F:ABC-type tungstate transporter activity"/>
    <property type="evidence" value="ECO:0007669"/>
    <property type="project" value="UniProtKB-EC"/>
</dbReference>
<organism evidence="21 22">
    <name type="scientific">Haloprofundus marisrubri</name>
    <dbReference type="NCBI Taxonomy" id="1514971"/>
    <lineage>
        <taxon>Archaea</taxon>
        <taxon>Methanobacteriati</taxon>
        <taxon>Methanobacteriota</taxon>
        <taxon>Stenosarchaea group</taxon>
        <taxon>Halobacteria</taxon>
        <taxon>Halobacteriales</taxon>
        <taxon>Haloferacaceae</taxon>
        <taxon>Haloprofundus</taxon>
    </lineage>
</organism>
<accession>A0A0W1RBZ5</accession>
<dbReference type="NCBIfam" id="TIGR01187">
    <property type="entry name" value="potA"/>
    <property type="match status" value="1"/>
</dbReference>
<dbReference type="RefSeq" id="WP_058581502.1">
    <property type="nucleotide sequence ID" value="NZ_LOPU01000018.1"/>
</dbReference>
<comment type="subunit">
    <text evidence="10">The complex is composed of two ATP-binding proteins (WtpC), two transmembrane proteins (WtpB) and a solute-binding protein (WtpA).</text>
</comment>
<feature type="domain" description="ABC transporter" evidence="20">
    <location>
        <begin position="12"/>
        <end position="242"/>
    </location>
</feature>
<name>A0A0W1RBZ5_9EURY</name>
<evidence type="ECO:0000256" key="18">
    <source>
        <dbReference type="ARBA" id="ARBA00065962"/>
    </source>
</evidence>
<reference evidence="21 22" key="1">
    <citation type="submission" date="2015-12" db="EMBL/GenBank/DDBJ databases">
        <title>Haloprofundus marisrubri gen. nov., sp. nov., an extremely halophilic archaeon isolated from the Discovery deep brine-seawater interface in the Red Sea.</title>
        <authorList>
            <person name="Zhang G."/>
            <person name="Stingl U."/>
            <person name="Rashid M."/>
        </authorList>
    </citation>
    <scope>NUCLEOTIDE SEQUENCE [LARGE SCALE GENOMIC DNA]</scope>
    <source>
        <strain evidence="21 22">SB9</strain>
    </source>
</reference>
<dbReference type="STRING" id="1514971.AUR64_11170"/>
<evidence type="ECO:0000313" key="21">
    <source>
        <dbReference type="EMBL" id="KTG10147.1"/>
    </source>
</evidence>
<evidence type="ECO:0000256" key="8">
    <source>
        <dbReference type="ARBA" id="ARBA00023136"/>
    </source>
</evidence>
<evidence type="ECO:0000256" key="15">
    <source>
        <dbReference type="ARBA" id="ARBA00051890"/>
    </source>
</evidence>
<dbReference type="GO" id="GO:0016887">
    <property type="term" value="F:ATP hydrolysis activity"/>
    <property type="evidence" value="ECO:0007669"/>
    <property type="project" value="InterPro"/>
</dbReference>
<evidence type="ECO:0000256" key="4">
    <source>
        <dbReference type="ARBA" id="ARBA00022505"/>
    </source>
</evidence>
<dbReference type="Gene3D" id="2.40.50.100">
    <property type="match status" value="1"/>
</dbReference>
<dbReference type="SUPFAM" id="SSF50331">
    <property type="entry name" value="MOP-like"/>
    <property type="match status" value="1"/>
</dbReference>
<evidence type="ECO:0000256" key="1">
    <source>
        <dbReference type="ARBA" id="ARBA00004202"/>
    </source>
</evidence>
<dbReference type="InterPro" id="IPR027417">
    <property type="entry name" value="P-loop_NTPase"/>
</dbReference>
<dbReference type="PANTHER" id="PTHR42781:SF4">
    <property type="entry name" value="SPERMIDINE_PUTRESCINE IMPORT ATP-BINDING PROTEIN POTA"/>
    <property type="match status" value="1"/>
</dbReference>
<dbReference type="InterPro" id="IPR008995">
    <property type="entry name" value="Mo/tungstate-bd_C_term_dom"/>
</dbReference>
<dbReference type="Gene3D" id="2.40.50.140">
    <property type="entry name" value="Nucleic acid-binding proteins"/>
    <property type="match status" value="1"/>
</dbReference>
<dbReference type="EMBL" id="LOPU01000018">
    <property type="protein sequence ID" value="KTG10147.1"/>
    <property type="molecule type" value="Genomic_DNA"/>
</dbReference>
<dbReference type="SMART" id="SM00382">
    <property type="entry name" value="AAA"/>
    <property type="match status" value="1"/>
</dbReference>
<dbReference type="InterPro" id="IPR013611">
    <property type="entry name" value="Transp-assoc_OB_typ2"/>
</dbReference>
<dbReference type="FunFam" id="3.40.50.300:FF:000042">
    <property type="entry name" value="Maltose/maltodextrin ABC transporter, ATP-binding protein"/>
    <property type="match status" value="1"/>
</dbReference>
<sequence>MSIQKQQPETVVELSNLTKRFRDVTAVDDIDLSIRSGEFLTLLGPSGCGKTTTLRMVAGFEKPSDGVIRIDGEGVTNTAPYDRDTGMVFQQYALFPHMTVADNVAFGLEMQGRPRDEIDERTRDALEMVRLSGLGDRYPSELSGGQQQRVALARALIIEPSVLLLDEPLSNLDKKLRQEMRLEILRLHRELDVTMIYVTHNQDEALTMSDRMAVMNDGNIHQVGTPEEVYRHPADEFVADFIGNANLLGGQVTNVSADSYTVDLDNGASAQLAASTADSATVSEGRDVVLLFRPERFRIGARGETSGDNHLDGDVVEATFLGSHMEYLVDVGDEIVHVFKQTLVDGERFEQGEAVTLSFGRDAPFVIPGGST</sequence>
<keyword evidence="4" id="KW-0500">Molybdenum</keyword>
<evidence type="ECO:0000256" key="16">
    <source>
        <dbReference type="ARBA" id="ARBA00053454"/>
    </source>
</evidence>
<evidence type="ECO:0000256" key="3">
    <source>
        <dbReference type="ARBA" id="ARBA00022475"/>
    </source>
</evidence>
<evidence type="ECO:0000313" key="22">
    <source>
        <dbReference type="Proteomes" id="UP000054387"/>
    </source>
</evidence>
<dbReference type="InterPro" id="IPR012340">
    <property type="entry name" value="NA-bd_OB-fold"/>
</dbReference>
<dbReference type="EC" id="7.3.2.6" evidence="11"/>
<evidence type="ECO:0000256" key="11">
    <source>
        <dbReference type="ARBA" id="ARBA00039025"/>
    </source>
</evidence>
<comment type="catalytic activity">
    <reaction evidence="13">
        <text>tungstate(in) + ATP + H2O = tungstate(out) + ADP + phosphate + H(+)</text>
        <dbReference type="Rhea" id="RHEA:35027"/>
        <dbReference type="ChEBI" id="CHEBI:15377"/>
        <dbReference type="ChEBI" id="CHEBI:15378"/>
        <dbReference type="ChEBI" id="CHEBI:30616"/>
        <dbReference type="ChEBI" id="CHEBI:43474"/>
        <dbReference type="ChEBI" id="CHEBI:46502"/>
        <dbReference type="ChEBI" id="CHEBI:456216"/>
        <dbReference type="EC" id="7.3.2.6"/>
    </reaction>
</comment>
<comment type="function">
    <text evidence="16">Part of the ABC transporter complex XacGHIJK involved in the uptake of xylose and arabinose. Responsible for energy coupling to the transport system.</text>
</comment>
<evidence type="ECO:0000256" key="12">
    <source>
        <dbReference type="ARBA" id="ARBA00041133"/>
    </source>
</evidence>
<dbReference type="Proteomes" id="UP000054387">
    <property type="component" value="Unassembled WGS sequence"/>
</dbReference>
<dbReference type="InterPro" id="IPR050093">
    <property type="entry name" value="ABC_SmlMolc_Importer"/>
</dbReference>
<dbReference type="PANTHER" id="PTHR42781">
    <property type="entry name" value="SPERMIDINE/PUTRESCINE IMPORT ATP-BINDING PROTEIN POTA"/>
    <property type="match status" value="1"/>
</dbReference>
<dbReference type="PROSITE" id="PS00211">
    <property type="entry name" value="ABC_TRANSPORTER_1"/>
    <property type="match status" value="1"/>
</dbReference>
<dbReference type="InterPro" id="IPR003593">
    <property type="entry name" value="AAA+_ATPase"/>
</dbReference>